<proteinExistence type="predicted"/>
<organism evidence="1 2">
    <name type="scientific">Microbacterium gilvum</name>
    <dbReference type="NCBI Taxonomy" id="1336204"/>
    <lineage>
        <taxon>Bacteria</taxon>
        <taxon>Bacillati</taxon>
        <taxon>Actinomycetota</taxon>
        <taxon>Actinomycetes</taxon>
        <taxon>Micrococcales</taxon>
        <taxon>Microbacteriaceae</taxon>
        <taxon>Microbacterium</taxon>
    </lineage>
</organism>
<evidence type="ECO:0000313" key="2">
    <source>
        <dbReference type="Proteomes" id="UP001501645"/>
    </source>
</evidence>
<gene>
    <name evidence="1" type="ORF">GCM10023351_15890</name>
</gene>
<keyword evidence="2" id="KW-1185">Reference proteome</keyword>
<dbReference type="EMBL" id="BAABKO010000002">
    <property type="protein sequence ID" value="GAA4772515.1"/>
    <property type="molecule type" value="Genomic_DNA"/>
</dbReference>
<sequence>MRTAPAPVPAVVWCAEDGRPLRLVLGGERYRVADRPTRLGTAPRVDGRPGGEGWRLTARREDGSCEVMDLAVDERGRWTVLARWS</sequence>
<protein>
    <recommendedName>
        <fullName evidence="3">Nucleotidyltransferase</fullName>
    </recommendedName>
</protein>
<dbReference type="Proteomes" id="UP001501645">
    <property type="component" value="Unassembled WGS sequence"/>
</dbReference>
<accession>A0ABP9A3C9</accession>
<comment type="caution">
    <text evidence="1">The sequence shown here is derived from an EMBL/GenBank/DDBJ whole genome shotgun (WGS) entry which is preliminary data.</text>
</comment>
<evidence type="ECO:0008006" key="3">
    <source>
        <dbReference type="Google" id="ProtNLM"/>
    </source>
</evidence>
<dbReference type="RefSeq" id="WP_345437834.1">
    <property type="nucleotide sequence ID" value="NZ_BAABKO010000002.1"/>
</dbReference>
<evidence type="ECO:0000313" key="1">
    <source>
        <dbReference type="EMBL" id="GAA4772515.1"/>
    </source>
</evidence>
<reference evidence="2" key="1">
    <citation type="journal article" date="2019" name="Int. J. Syst. Evol. Microbiol.">
        <title>The Global Catalogue of Microorganisms (GCM) 10K type strain sequencing project: providing services to taxonomists for standard genome sequencing and annotation.</title>
        <authorList>
            <consortium name="The Broad Institute Genomics Platform"/>
            <consortium name="The Broad Institute Genome Sequencing Center for Infectious Disease"/>
            <person name="Wu L."/>
            <person name="Ma J."/>
        </authorList>
    </citation>
    <scope>NUCLEOTIDE SEQUENCE [LARGE SCALE GENOMIC DNA]</scope>
    <source>
        <strain evidence="2">JCM 18537</strain>
    </source>
</reference>
<name>A0ABP9A3C9_9MICO</name>